<dbReference type="Gene3D" id="3.30.300.130">
    <property type="entry name" value="Fe-S cluster assembly (FSCA)"/>
    <property type="match status" value="1"/>
</dbReference>
<protein>
    <submittedName>
        <fullName evidence="2">DUF59 domain-containing protein</fullName>
    </submittedName>
</protein>
<gene>
    <name evidence="2" type="ORF">EYW47_00975</name>
</gene>
<dbReference type="InterPro" id="IPR002744">
    <property type="entry name" value="MIP18-like"/>
</dbReference>
<dbReference type="PANTHER" id="PTHR42831:SF1">
    <property type="entry name" value="FE-S PROTEIN MATURATION AUXILIARY FACTOR YITW"/>
    <property type="match status" value="1"/>
</dbReference>
<dbReference type="Pfam" id="PF01883">
    <property type="entry name" value="FeS_assembly_P"/>
    <property type="match status" value="1"/>
</dbReference>
<reference evidence="2 3" key="1">
    <citation type="submission" date="2019-03" db="EMBL/GenBank/DDBJ databases">
        <title>Paraburkholderia sp. 4M-K11, isolated from subtropical forest soil.</title>
        <authorList>
            <person name="Gao Z.-H."/>
            <person name="Qiu L.-H."/>
        </authorList>
    </citation>
    <scope>NUCLEOTIDE SEQUENCE [LARGE SCALE GENOMIC DNA]</scope>
    <source>
        <strain evidence="2 3">4M-K11</strain>
    </source>
</reference>
<evidence type="ECO:0000313" key="3">
    <source>
        <dbReference type="Proteomes" id="UP000295722"/>
    </source>
</evidence>
<evidence type="ECO:0000259" key="1">
    <source>
        <dbReference type="Pfam" id="PF01883"/>
    </source>
</evidence>
<dbReference type="InterPro" id="IPR034904">
    <property type="entry name" value="FSCA_dom_sf"/>
</dbReference>
<feature type="domain" description="MIP18 family-like" evidence="1">
    <location>
        <begin position="27"/>
        <end position="101"/>
    </location>
</feature>
<proteinExistence type="predicted"/>
<dbReference type="PANTHER" id="PTHR42831">
    <property type="entry name" value="FE-S PROTEIN MATURATION AUXILIARY FACTOR YITW"/>
    <property type="match status" value="1"/>
</dbReference>
<dbReference type="SUPFAM" id="SSF117916">
    <property type="entry name" value="Fe-S cluster assembly (FSCA) domain-like"/>
    <property type="match status" value="1"/>
</dbReference>
<dbReference type="OrthoDB" id="9099890at2"/>
<name>A0A4R5MFC6_9BURK</name>
<organism evidence="2 3">
    <name type="scientific">Paraburkholderia silviterrae</name>
    <dbReference type="NCBI Taxonomy" id="2528715"/>
    <lineage>
        <taxon>Bacteria</taxon>
        <taxon>Pseudomonadati</taxon>
        <taxon>Pseudomonadota</taxon>
        <taxon>Betaproteobacteria</taxon>
        <taxon>Burkholderiales</taxon>
        <taxon>Burkholderiaceae</taxon>
        <taxon>Paraburkholderia</taxon>
    </lineage>
</organism>
<dbReference type="AlphaFoldDB" id="A0A4R5MFC6"/>
<accession>A0A4R5MFC6</accession>
<keyword evidence="3" id="KW-1185">Reference proteome</keyword>
<dbReference type="EMBL" id="SMRP01000001">
    <property type="protein sequence ID" value="TDG25968.1"/>
    <property type="molecule type" value="Genomic_DNA"/>
</dbReference>
<sequence>MNSRSGDQTGRLRRSQPCWSFPMPDTTAIQTMLDRVVDPCSIATGVPISLTDMGMVQKVRLDEDGVAHIELRLTSPVCWQAANIIAQVEKVVARAPGVSKVICTVDPASEWLPDMMASGPRAELRRLRPTGVLS</sequence>
<dbReference type="Proteomes" id="UP000295722">
    <property type="component" value="Unassembled WGS sequence"/>
</dbReference>
<comment type="caution">
    <text evidence="2">The sequence shown here is derived from an EMBL/GenBank/DDBJ whole genome shotgun (WGS) entry which is preliminary data.</text>
</comment>
<evidence type="ECO:0000313" key="2">
    <source>
        <dbReference type="EMBL" id="TDG25968.1"/>
    </source>
</evidence>
<dbReference type="InterPro" id="IPR052339">
    <property type="entry name" value="Fe-S_Maturation_MIP18"/>
</dbReference>